<sequence length="131" mass="14246">MSLTPLQPPGWPAPRGYANGMMGRGRVVLVGGQIGWDSEGRFPPGLVAQVRQALLNVLAVLREAGGGPEHVGRLTWYVTDMEEYRASLKELGPVYRDVMGRHFPAMALVQVVALVEREALVEIEATAIIPD</sequence>
<accession>A0A317FHD8</accession>
<comment type="caution">
    <text evidence="1">The sequence shown here is derived from an EMBL/GenBank/DDBJ whole genome shotgun (WGS) entry which is preliminary data.</text>
</comment>
<dbReference type="Pfam" id="PF01042">
    <property type="entry name" value="Ribonuc_L-PSP"/>
    <property type="match status" value="1"/>
</dbReference>
<gene>
    <name evidence="1" type="ORF">DFH01_11425</name>
</gene>
<dbReference type="SUPFAM" id="SSF55298">
    <property type="entry name" value="YjgF-like"/>
    <property type="match status" value="1"/>
</dbReference>
<reference evidence="2" key="1">
    <citation type="submission" date="2018-05" db="EMBL/GenBank/DDBJ databases">
        <authorList>
            <person name="Du Z."/>
            <person name="Wang X."/>
        </authorList>
    </citation>
    <scope>NUCLEOTIDE SEQUENCE [LARGE SCALE GENOMIC DNA]</scope>
    <source>
        <strain evidence="2">CQN31</strain>
    </source>
</reference>
<dbReference type="InterPro" id="IPR035959">
    <property type="entry name" value="RutC-like_sf"/>
</dbReference>
<dbReference type="InterPro" id="IPR006175">
    <property type="entry name" value="YjgF/YER057c/UK114"/>
</dbReference>
<dbReference type="PANTHER" id="PTHR43857">
    <property type="entry name" value="BLR7761 PROTEIN"/>
    <property type="match status" value="1"/>
</dbReference>
<dbReference type="CDD" id="cd00448">
    <property type="entry name" value="YjgF_YER057c_UK114_family"/>
    <property type="match status" value="1"/>
</dbReference>
<evidence type="ECO:0000313" key="1">
    <source>
        <dbReference type="EMBL" id="PWS37437.1"/>
    </source>
</evidence>
<dbReference type="EMBL" id="QGNA01000002">
    <property type="protein sequence ID" value="PWS37437.1"/>
    <property type="molecule type" value="Genomic_DNA"/>
</dbReference>
<dbReference type="OrthoDB" id="9803101at2"/>
<name>A0A317FHD8_9PROT</name>
<dbReference type="Proteomes" id="UP000245765">
    <property type="component" value="Unassembled WGS sequence"/>
</dbReference>
<keyword evidence="2" id="KW-1185">Reference proteome</keyword>
<dbReference type="AlphaFoldDB" id="A0A317FHD8"/>
<proteinExistence type="predicted"/>
<dbReference type="RefSeq" id="WP_109870545.1">
    <property type="nucleotide sequence ID" value="NZ_QGNA01000002.1"/>
</dbReference>
<protein>
    <submittedName>
        <fullName evidence="1">Enamine deaminase RidA</fullName>
    </submittedName>
</protein>
<organism evidence="1 2">
    <name type="scientific">Falsiroseomonas bella</name>
    <dbReference type="NCBI Taxonomy" id="2184016"/>
    <lineage>
        <taxon>Bacteria</taxon>
        <taxon>Pseudomonadati</taxon>
        <taxon>Pseudomonadota</taxon>
        <taxon>Alphaproteobacteria</taxon>
        <taxon>Acetobacterales</taxon>
        <taxon>Roseomonadaceae</taxon>
        <taxon>Falsiroseomonas</taxon>
    </lineage>
</organism>
<dbReference type="PANTHER" id="PTHR43857:SF1">
    <property type="entry name" value="YJGH FAMILY PROTEIN"/>
    <property type="match status" value="1"/>
</dbReference>
<dbReference type="Gene3D" id="3.30.1330.40">
    <property type="entry name" value="RutC-like"/>
    <property type="match status" value="1"/>
</dbReference>
<evidence type="ECO:0000313" key="2">
    <source>
        <dbReference type="Proteomes" id="UP000245765"/>
    </source>
</evidence>